<keyword evidence="2" id="KW-0268">Exocytosis</keyword>
<evidence type="ECO:0000256" key="3">
    <source>
        <dbReference type="SAM" id="MobiDB-lite"/>
    </source>
</evidence>
<accession>A0A8K0MKY6</accession>
<protein>
    <submittedName>
        <fullName evidence="4">Uncharacterized protein</fullName>
    </submittedName>
</protein>
<dbReference type="Gene3D" id="2.130.10.10">
    <property type="entry name" value="YVTN repeat-like/Quinoprotein amine dehydrogenase"/>
    <property type="match status" value="3"/>
</dbReference>
<dbReference type="GO" id="GO:0019905">
    <property type="term" value="F:syntaxin binding"/>
    <property type="evidence" value="ECO:0007669"/>
    <property type="project" value="TreeGrafter"/>
</dbReference>
<dbReference type="GO" id="GO:0006887">
    <property type="term" value="P:exocytosis"/>
    <property type="evidence" value="ECO:0007669"/>
    <property type="project" value="UniProtKB-KW"/>
</dbReference>
<dbReference type="PANTHER" id="PTHR10241">
    <property type="entry name" value="LETHAL 2 GIANT LARVAE PROTEIN"/>
    <property type="match status" value="1"/>
</dbReference>
<dbReference type="OrthoDB" id="19944at2759"/>
<organism evidence="4 5">
    <name type="scientific">Rhamnella rubrinervis</name>
    <dbReference type="NCBI Taxonomy" id="2594499"/>
    <lineage>
        <taxon>Eukaryota</taxon>
        <taxon>Viridiplantae</taxon>
        <taxon>Streptophyta</taxon>
        <taxon>Embryophyta</taxon>
        <taxon>Tracheophyta</taxon>
        <taxon>Spermatophyta</taxon>
        <taxon>Magnoliopsida</taxon>
        <taxon>eudicotyledons</taxon>
        <taxon>Gunneridae</taxon>
        <taxon>Pentapetalae</taxon>
        <taxon>rosids</taxon>
        <taxon>fabids</taxon>
        <taxon>Rosales</taxon>
        <taxon>Rhamnaceae</taxon>
        <taxon>rhamnoid group</taxon>
        <taxon>Rhamneae</taxon>
        <taxon>Rhamnella</taxon>
    </lineage>
</organism>
<dbReference type="Pfam" id="PF00400">
    <property type="entry name" value="WD40"/>
    <property type="match status" value="1"/>
</dbReference>
<evidence type="ECO:0000256" key="1">
    <source>
        <dbReference type="ARBA" id="ARBA00008070"/>
    </source>
</evidence>
<comment type="caution">
    <text evidence="4">The sequence shown here is derived from an EMBL/GenBank/DDBJ whole genome shotgun (WGS) entry which is preliminary data.</text>
</comment>
<dbReference type="AlphaFoldDB" id="A0A8K0MKY6"/>
<dbReference type="GO" id="GO:0005737">
    <property type="term" value="C:cytoplasm"/>
    <property type="evidence" value="ECO:0007669"/>
    <property type="project" value="TreeGrafter"/>
</dbReference>
<evidence type="ECO:0000313" key="5">
    <source>
        <dbReference type="Proteomes" id="UP000796880"/>
    </source>
</evidence>
<dbReference type="InterPro" id="IPR001680">
    <property type="entry name" value="WD40_rpt"/>
</dbReference>
<proteinExistence type="inferred from homology"/>
<comment type="similarity">
    <text evidence="1">Belongs to the WD repeat L(2)GL family.</text>
</comment>
<dbReference type="InterPro" id="IPR036322">
    <property type="entry name" value="WD40_repeat_dom_sf"/>
</dbReference>
<dbReference type="SUPFAM" id="SSF50978">
    <property type="entry name" value="WD40 repeat-like"/>
    <property type="match status" value="2"/>
</dbReference>
<dbReference type="GO" id="GO:0005096">
    <property type="term" value="F:GTPase activator activity"/>
    <property type="evidence" value="ECO:0007669"/>
    <property type="project" value="TreeGrafter"/>
</dbReference>
<dbReference type="EMBL" id="VOIH02000004">
    <property type="protein sequence ID" value="KAF3449513.1"/>
    <property type="molecule type" value="Genomic_DNA"/>
</dbReference>
<sequence length="1161" mass="126359">MFAKRLLQKAVHHSQQNLQRGSLTPADLDLRVAVHYGIPSTASILAYDPIQRLLAIGTLDGRIKVIGGDGIEGLLLSPKQLPYKNIEFLRNQGYLVSILNDNDIQVWNLESRCLVCCLQWEANITAFAVIHGSNFMFVGDEYGMMSVMKYNVEDGKLVRLPYQISANSISEAAECPFPSDQPIVGVLPQPHFSGNRVLIAYQNGLVVLWDVFEARIVFAGGGKDLQLKDEVLETSNELQRNSHEETLENHLGEKEISALCWASSNGSILAVGYIDGDILFWNTSSASADKGQQAFSSSNHVVKLRLSSAKRRLPIIVLQWSPTHKTRNDYDGQLFIYGGDEIGAEEVLTVLTLEWSSGMETLRCVGRADLTLTGSFADMILFPSAGATKTNLKADVFVLTNPGQLHFYDDDSLSAMMSQQQQQKKPSFAAIDFPAVIPTTDPALTVSKLLKLPTGENSSKVLSELTSGMKLGSLPIPAGGAKWPLTGGVPSQLSTSKDRRIKQVYLAGYTDGSVRIWDATYPVLSFIYHFNGEVQGIKVAGSSAPISELDFCFSTLSLALGNECGLVHIYNLKGCQDGTNFHFVTETKNEVHSLSQGKGPQCTAVFSLINSPIQTLQFGHTGVKLAVGFKCGHVAVIDMNSLSAVFFIDDVSLSKSPVISISWQEITNTHGLLKSPKQSEPNILANSVEEVLFILTKDSSINVIDGQTGKSICSHPWNMKKESIAISMYVIEGNVSASKLCHEKQPKESFNDNAAKNEPVPDGSQVGINSHQIENDSCPEIACSGENLQDSFVLLCCEDSSRLYSTKSVIQGHDKPIHKVKHDKPCCWTTTFKKDGKLEGLVLLFQNGALEIRSLPDLDLIEESSLLSILRWNFKTNMNKTMSSCDTGQITLVNGCEVAFISLLAGENDLRIPESWPCLHDKVLAAAADAALNFSLNQKKKQGPVPGIIGGIVKGLKGGKIAQTADLPTTQSTYNHLDEIFLKSLQSDASPSVDQGAVVELDIEKGSEKERLLHGGTDDIQPRIRTPQEIMATYRKAGDASAVASQAKNKLMERQEKLEREGGPRQFGQGCLLSAEGRHPSAKRSRPLAVWSRGKASFGQTAEALSSLAKGCLLSGEGRHSSAKWPRLSPLCRGKAPLGQTAEIFGHLAERSVVDFTINKG</sequence>
<dbReference type="FunFam" id="2.130.10.10:FF:000882">
    <property type="entry name" value="Syntaxin-binding protein 5"/>
    <property type="match status" value="1"/>
</dbReference>
<dbReference type="GO" id="GO:0045159">
    <property type="term" value="F:myosin II binding"/>
    <property type="evidence" value="ECO:0007669"/>
    <property type="project" value="TreeGrafter"/>
</dbReference>
<gene>
    <name evidence="4" type="ORF">FNV43_RR10242</name>
</gene>
<evidence type="ECO:0000313" key="4">
    <source>
        <dbReference type="EMBL" id="KAF3449513.1"/>
    </source>
</evidence>
<feature type="region of interest" description="Disordered" evidence="3">
    <location>
        <begin position="749"/>
        <end position="768"/>
    </location>
</feature>
<dbReference type="GO" id="GO:0005886">
    <property type="term" value="C:plasma membrane"/>
    <property type="evidence" value="ECO:0007669"/>
    <property type="project" value="TreeGrafter"/>
</dbReference>
<dbReference type="InterPro" id="IPR015943">
    <property type="entry name" value="WD40/YVTN_repeat-like_dom_sf"/>
</dbReference>
<dbReference type="PANTHER" id="PTHR10241:SF25">
    <property type="entry name" value="TOMOSYN, ISOFORM C"/>
    <property type="match status" value="1"/>
</dbReference>
<keyword evidence="5" id="KW-1185">Reference proteome</keyword>
<dbReference type="Proteomes" id="UP000796880">
    <property type="component" value="Unassembled WGS sequence"/>
</dbReference>
<dbReference type="GO" id="GO:0006893">
    <property type="term" value="P:Golgi to plasma membrane transport"/>
    <property type="evidence" value="ECO:0007669"/>
    <property type="project" value="TreeGrafter"/>
</dbReference>
<evidence type="ECO:0000256" key="2">
    <source>
        <dbReference type="ARBA" id="ARBA00022483"/>
    </source>
</evidence>
<dbReference type="SMART" id="SM00320">
    <property type="entry name" value="WD40"/>
    <property type="match status" value="5"/>
</dbReference>
<name>A0A8K0MKY6_9ROSA</name>
<reference evidence="4" key="1">
    <citation type="submission" date="2020-03" db="EMBL/GenBank/DDBJ databases">
        <title>A high-quality chromosome-level genome assembly of a woody plant with both climbing and erect habits, Rhamnella rubrinervis.</title>
        <authorList>
            <person name="Lu Z."/>
            <person name="Yang Y."/>
            <person name="Zhu X."/>
            <person name="Sun Y."/>
        </authorList>
    </citation>
    <scope>NUCLEOTIDE SEQUENCE</scope>
    <source>
        <strain evidence="4">BYM</strain>
        <tissue evidence="4">Leaf</tissue>
    </source>
</reference>